<evidence type="ECO:0000256" key="1">
    <source>
        <dbReference type="SAM" id="Coils"/>
    </source>
</evidence>
<dbReference type="PROSITE" id="PS51750">
    <property type="entry name" value="BRO_N"/>
    <property type="match status" value="1"/>
</dbReference>
<dbReference type="EMBL" id="KR011717">
    <property type="protein sequence ID" value="AKR17391.1"/>
    <property type="molecule type" value="Genomic_DNA"/>
</dbReference>
<dbReference type="KEGG" id="vg:27429848"/>
<keyword evidence="4" id="KW-1185">Reference proteome</keyword>
<accession>A0A161CD22</accession>
<feature type="domain" description="Bro-N" evidence="2">
    <location>
        <begin position="28"/>
        <end position="139"/>
    </location>
</feature>
<protein>
    <submittedName>
        <fullName evidence="3">BRO-G</fullName>
    </submittedName>
</protein>
<reference evidence="3" key="1">
    <citation type="submission" date="2017-04" db="EMBL/GenBank/DDBJ databases">
        <title>Complete genome sequence of Urbanus proteus nucleopolyhedrovirus (UrprNPV).</title>
        <authorList>
            <person name="Santos E.R."/>
            <person name="Melo F.L."/>
            <person name="Sosa-Gomez D.R."/>
            <person name="Ribeiro B.M."/>
            <person name="Ardisson-Araujo D.M.P."/>
        </authorList>
    </citation>
    <scope>NUCLEOTIDE SEQUENCE [LARGE SCALE GENOMIC DNA]</scope>
    <source>
        <strain evidence="3">Southern Brazil</strain>
    </source>
</reference>
<dbReference type="Pfam" id="PF02498">
    <property type="entry name" value="Bro-N"/>
    <property type="match status" value="1"/>
</dbReference>
<proteinExistence type="predicted"/>
<keyword evidence="1" id="KW-0175">Coiled coil</keyword>
<feature type="coiled-coil region" evidence="1">
    <location>
        <begin position="219"/>
        <end position="246"/>
    </location>
</feature>
<evidence type="ECO:0000259" key="2">
    <source>
        <dbReference type="PROSITE" id="PS51750"/>
    </source>
</evidence>
<evidence type="ECO:0000313" key="4">
    <source>
        <dbReference type="Proteomes" id="UP000201861"/>
    </source>
</evidence>
<dbReference type="GeneID" id="27429848"/>
<dbReference type="InterPro" id="IPR003497">
    <property type="entry name" value="BRO_N_domain"/>
</dbReference>
<sequence>MMSGQLERYNFPLSDVSSSSDSEFSCWAIIFENECIYYKLKEFAEALGYEDPKRAYKIIPDEWKITWNELCHKMGSQNQRHKVGPRRSHLVEPTNWQPETLMTTEAGIYSLMLRSNKPKAKIFSKFVCETILPSIRKTGRFDVRKSSGMTLVEYDKTVADLKLENMETQLALSEFKREHECLRTELALRNRDLVAERTNLAHKLSIIQKECDHKLSLVQKECDLQLSEMQKEMSQIRERYAIKEIENTRLMMTGNNALNQLGGTALLVRDTAAYGERLRKRLHMVDGRVVPDIRFTNPDKFHCLVVYYMIVGDALRVMARRIQIAQHIKDMKLMEASSTPRRRQRKASTCDEYVLNGKLLLKRDCPNPLILWNKMREANPLLFYGVRYLNGSTRTECEFMKAKDVAEKYEMENDDGRSWLSKLGVTNVKECVTKCYVEKDKALNCIKIAIDECDDSKITGDINNPPTTDNVSYTPDEVYDAVRSMQKSNSFVNITNNYFNFFGTPPPAAPQSPTLALPPPYMD</sequence>
<gene>
    <name evidence="3" type="primary">bro-g</name>
</gene>
<organism evidence="3 4">
    <name type="scientific">Urbanus proteus nucleopolyhedrovirus</name>
    <dbReference type="NCBI Taxonomy" id="1675866"/>
    <lineage>
        <taxon>Viruses</taxon>
        <taxon>Viruses incertae sedis</taxon>
        <taxon>Naldaviricetes</taxon>
        <taxon>Lefavirales</taxon>
        <taxon>Baculoviridae</taxon>
        <taxon>Alphabaculovirus</taxon>
        <taxon>Alphabaculovirus urprotei</taxon>
    </lineage>
</organism>
<dbReference type="RefSeq" id="YP_009250096.1">
    <property type="nucleotide sequence ID" value="NC_029997.2"/>
</dbReference>
<name>A0A161CD22_9ABAC</name>
<evidence type="ECO:0000313" key="3">
    <source>
        <dbReference type="EMBL" id="AKR17391.1"/>
    </source>
</evidence>
<dbReference type="SMART" id="SM01040">
    <property type="entry name" value="Bro-N"/>
    <property type="match status" value="1"/>
</dbReference>
<dbReference type="OrthoDB" id="5682at10239"/>
<dbReference type="Proteomes" id="UP000201861">
    <property type="component" value="Segment"/>
</dbReference>